<name>A0A084QDS7_STAC4</name>
<dbReference type="Proteomes" id="UP000028524">
    <property type="component" value="Unassembled WGS sequence"/>
</dbReference>
<dbReference type="EMBL" id="KL660812">
    <property type="protein sequence ID" value="KFA62112.1"/>
    <property type="molecule type" value="Genomic_DNA"/>
</dbReference>
<dbReference type="InParanoid" id="A0A084QDS7"/>
<dbReference type="OMA" id="IKGPCQL"/>
<feature type="chain" id="PRO_5001779208" description="Aminoglycoside phosphotransferase domain-containing protein" evidence="1">
    <location>
        <begin position="19"/>
        <end position="307"/>
    </location>
</feature>
<dbReference type="Gene3D" id="3.90.1200.10">
    <property type="match status" value="1"/>
</dbReference>
<dbReference type="Pfam" id="PF01636">
    <property type="entry name" value="APH"/>
    <property type="match status" value="1"/>
</dbReference>
<keyword evidence="1" id="KW-0732">Signal</keyword>
<dbReference type="InterPro" id="IPR051678">
    <property type="entry name" value="AGP_Transferase"/>
</dbReference>
<feature type="domain" description="Aminoglycoside phosphotransferase" evidence="2">
    <location>
        <begin position="45"/>
        <end position="231"/>
    </location>
</feature>
<sequence length="307" mass="35021">MIPFIETLLPLRLRLWLGSLVFRPLGPTTMRVSWHRVIKGPCEPPEVEAMQYVASHTTVPVPTVYAVHTPKNGCIYIEMAFVRGQCLDSLWSSLSTGQRDQVVAGIKQHVSELRNLEPPAQSMVSSALQNPAYDYRIGARFFGPLNHDEFHSLARGHLRMEDVAPFLGEEVAKVHATRYRTCFTHADLVPRNILIEGGRVAAIIDWGLAGWYPEYWEFTKAHYSHLFDQNWEDCLRLALPSYEAELLAESILWEKLPEPGTLTISCHDGVWSERKGSDPSARWLESRKGRQSTDLWSLALSKEQRWQ</sequence>
<evidence type="ECO:0000256" key="1">
    <source>
        <dbReference type="SAM" id="SignalP"/>
    </source>
</evidence>
<proteinExistence type="predicted"/>
<evidence type="ECO:0000313" key="3">
    <source>
        <dbReference type="EMBL" id="KFA62112.1"/>
    </source>
</evidence>
<dbReference type="SUPFAM" id="SSF56112">
    <property type="entry name" value="Protein kinase-like (PK-like)"/>
    <property type="match status" value="1"/>
</dbReference>
<accession>A0A084QDS7</accession>
<reference evidence="3 4" key="1">
    <citation type="journal article" date="2014" name="BMC Genomics">
        <title>Comparative genome sequencing reveals chemotype-specific gene clusters in the toxigenic black mold Stachybotrys.</title>
        <authorList>
            <person name="Semeiks J."/>
            <person name="Borek D."/>
            <person name="Otwinowski Z."/>
            <person name="Grishin N.V."/>
        </authorList>
    </citation>
    <scope>NUCLEOTIDE SEQUENCE [LARGE SCALE GENOMIC DNA]</scope>
    <source>
        <strain evidence="3 4">IBT 40285</strain>
    </source>
</reference>
<feature type="signal peptide" evidence="1">
    <location>
        <begin position="1"/>
        <end position="18"/>
    </location>
</feature>
<keyword evidence="4" id="KW-1185">Reference proteome</keyword>
<evidence type="ECO:0000259" key="2">
    <source>
        <dbReference type="Pfam" id="PF01636"/>
    </source>
</evidence>
<dbReference type="InterPro" id="IPR011009">
    <property type="entry name" value="Kinase-like_dom_sf"/>
</dbReference>
<organism evidence="3 4">
    <name type="scientific">Stachybotrys chlorohalonatus (strain IBT 40285)</name>
    <dbReference type="NCBI Taxonomy" id="1283841"/>
    <lineage>
        <taxon>Eukaryota</taxon>
        <taxon>Fungi</taxon>
        <taxon>Dikarya</taxon>
        <taxon>Ascomycota</taxon>
        <taxon>Pezizomycotina</taxon>
        <taxon>Sordariomycetes</taxon>
        <taxon>Hypocreomycetidae</taxon>
        <taxon>Hypocreales</taxon>
        <taxon>Stachybotryaceae</taxon>
        <taxon>Stachybotrys</taxon>
    </lineage>
</organism>
<dbReference type="HOGENOM" id="CLU_021768_3_2_1"/>
<dbReference type="PANTHER" id="PTHR21310:SF15">
    <property type="entry name" value="AMINOGLYCOSIDE PHOSPHOTRANSFERASE DOMAIN-CONTAINING PROTEIN"/>
    <property type="match status" value="1"/>
</dbReference>
<protein>
    <recommendedName>
        <fullName evidence="2">Aminoglycoside phosphotransferase domain-containing protein</fullName>
    </recommendedName>
</protein>
<evidence type="ECO:0000313" key="4">
    <source>
        <dbReference type="Proteomes" id="UP000028524"/>
    </source>
</evidence>
<dbReference type="CDD" id="cd05120">
    <property type="entry name" value="APH_ChoK_like"/>
    <property type="match status" value="1"/>
</dbReference>
<dbReference type="PANTHER" id="PTHR21310">
    <property type="entry name" value="AMINOGLYCOSIDE PHOSPHOTRANSFERASE-RELATED-RELATED"/>
    <property type="match status" value="1"/>
</dbReference>
<dbReference type="OrthoDB" id="8300194at2759"/>
<dbReference type="STRING" id="1283841.A0A084QDS7"/>
<gene>
    <name evidence="3" type="ORF">S40285_01684</name>
</gene>
<dbReference type="InterPro" id="IPR002575">
    <property type="entry name" value="Aminoglycoside_PTrfase"/>
</dbReference>
<dbReference type="AlphaFoldDB" id="A0A084QDS7"/>